<dbReference type="RefSeq" id="WP_093368160.1">
    <property type="nucleotide sequence ID" value="NZ_FNCW01000008.1"/>
</dbReference>
<evidence type="ECO:0000313" key="3">
    <source>
        <dbReference type="EMBL" id="SDG83075.1"/>
    </source>
</evidence>
<feature type="region of interest" description="Disordered" evidence="1">
    <location>
        <begin position="22"/>
        <end position="52"/>
    </location>
</feature>
<dbReference type="STRING" id="470826.SAMN04488027_10884"/>
<dbReference type="PANTHER" id="PTHR10900">
    <property type="entry name" value="PERIOSTIN-RELATED"/>
    <property type="match status" value="1"/>
</dbReference>
<feature type="compositionally biased region" description="Acidic residues" evidence="1">
    <location>
        <begin position="29"/>
        <end position="51"/>
    </location>
</feature>
<dbReference type="SUPFAM" id="SSF82153">
    <property type="entry name" value="FAS1 domain"/>
    <property type="match status" value="1"/>
</dbReference>
<dbReference type="Proteomes" id="UP000199296">
    <property type="component" value="Unassembled WGS sequence"/>
</dbReference>
<keyword evidence="4" id="KW-1185">Reference proteome</keyword>
<organism evidence="3 4">
    <name type="scientific">Psychroflexus sediminis</name>
    <dbReference type="NCBI Taxonomy" id="470826"/>
    <lineage>
        <taxon>Bacteria</taxon>
        <taxon>Pseudomonadati</taxon>
        <taxon>Bacteroidota</taxon>
        <taxon>Flavobacteriia</taxon>
        <taxon>Flavobacteriales</taxon>
        <taxon>Flavobacteriaceae</taxon>
        <taxon>Psychroflexus</taxon>
    </lineage>
</organism>
<proteinExistence type="predicted"/>
<dbReference type="SMART" id="SM00554">
    <property type="entry name" value="FAS1"/>
    <property type="match status" value="1"/>
</dbReference>
<dbReference type="InterPro" id="IPR036378">
    <property type="entry name" value="FAS1_dom_sf"/>
</dbReference>
<accession>A0A1G7XFN2</accession>
<dbReference type="AlphaFoldDB" id="A0A1G7XFN2"/>
<gene>
    <name evidence="3" type="ORF">SAMN04488027_10884</name>
</gene>
<dbReference type="Gene3D" id="2.30.180.10">
    <property type="entry name" value="FAS1 domain"/>
    <property type="match status" value="1"/>
</dbReference>
<dbReference type="OrthoDB" id="9800666at2"/>
<evidence type="ECO:0000259" key="2">
    <source>
        <dbReference type="PROSITE" id="PS50213"/>
    </source>
</evidence>
<feature type="domain" description="FAS1" evidence="2">
    <location>
        <begin position="54"/>
        <end position="198"/>
    </location>
</feature>
<dbReference type="PROSITE" id="PS51257">
    <property type="entry name" value="PROKAR_LIPOPROTEIN"/>
    <property type="match status" value="1"/>
</dbReference>
<dbReference type="PROSITE" id="PS50213">
    <property type="entry name" value="FAS1"/>
    <property type="match status" value="1"/>
</dbReference>
<dbReference type="GO" id="GO:0005615">
    <property type="term" value="C:extracellular space"/>
    <property type="evidence" value="ECO:0007669"/>
    <property type="project" value="TreeGrafter"/>
</dbReference>
<dbReference type="PANTHER" id="PTHR10900:SF77">
    <property type="entry name" value="FI19380P1"/>
    <property type="match status" value="1"/>
</dbReference>
<evidence type="ECO:0000313" key="4">
    <source>
        <dbReference type="Proteomes" id="UP000199296"/>
    </source>
</evidence>
<evidence type="ECO:0000256" key="1">
    <source>
        <dbReference type="SAM" id="MobiDB-lite"/>
    </source>
</evidence>
<sequence length="202" mass="21088">MKRVILSLSVIAMIAFTSCKNDQNKESEAQQEEAAMDAESSSEEAMSEDAMSDGQTVVEIAAGNEDFSTLVTAVKAAELVETLNSEGPFTVFAPTDAAFAKLPEGTVATLLEPENKEKLTGILTYHVVSGEFMAADVVAAINDNGGSFVIPTVQGEELTATLEGENVVLTDANGNKATVVMADVDASNGVIHAIDAVVMPKS</sequence>
<dbReference type="InterPro" id="IPR050904">
    <property type="entry name" value="Adhesion/Biosynth-related"/>
</dbReference>
<dbReference type="EMBL" id="FNCW01000008">
    <property type="protein sequence ID" value="SDG83075.1"/>
    <property type="molecule type" value="Genomic_DNA"/>
</dbReference>
<dbReference type="FunFam" id="2.30.180.10:FF:000019">
    <property type="entry name" value="Cell surface lipoprotein"/>
    <property type="match status" value="1"/>
</dbReference>
<reference evidence="3 4" key="1">
    <citation type="submission" date="2016-10" db="EMBL/GenBank/DDBJ databases">
        <authorList>
            <person name="de Groot N.N."/>
        </authorList>
    </citation>
    <scope>NUCLEOTIDE SEQUENCE [LARGE SCALE GENOMIC DNA]</scope>
    <source>
        <strain evidence="3 4">DSM 19803</strain>
    </source>
</reference>
<name>A0A1G7XFN2_9FLAO</name>
<protein>
    <submittedName>
        <fullName evidence="3">Uncaracterized surface protein containing fasciclin (FAS1) repeats</fullName>
    </submittedName>
</protein>
<dbReference type="InterPro" id="IPR000782">
    <property type="entry name" value="FAS1_domain"/>
</dbReference>
<dbReference type="Pfam" id="PF02469">
    <property type="entry name" value="Fasciclin"/>
    <property type="match status" value="1"/>
</dbReference>